<reference evidence="1 2" key="1">
    <citation type="journal article" date="2015" name="MBio">
        <title>Genome sequence of the Drosophila melanogaster male-killing Spiroplasma strain MSRO endosymbiont.</title>
        <authorList>
            <person name="Paredes J.C."/>
            <person name="Herren J.K."/>
            <person name="Schupfer F."/>
            <person name="Marin R."/>
            <person name="Claverol S."/>
            <person name="Kuo C.H."/>
            <person name="Lemaitre B."/>
            <person name="Beven L."/>
        </authorList>
    </citation>
    <scope>NUCLEOTIDE SEQUENCE [LARGE SCALE GENOMIC DNA]</scope>
    <source>
        <strain evidence="1 2">MSRO</strain>
    </source>
</reference>
<name>A0A2P6FC27_9MOLU</name>
<dbReference type="RefSeq" id="WP_157944226.1">
    <property type="nucleotide sequence ID" value="NZ_CM020866.1"/>
</dbReference>
<proteinExistence type="predicted"/>
<dbReference type="EMBL" id="JTLV02000001">
    <property type="protein sequence ID" value="PQM31019.1"/>
    <property type="molecule type" value="Genomic_DNA"/>
</dbReference>
<keyword evidence="2" id="KW-1185">Reference proteome</keyword>
<dbReference type="Proteomes" id="UP000031565">
    <property type="component" value="Unassembled WGS sequence"/>
</dbReference>
<evidence type="ECO:0000313" key="2">
    <source>
        <dbReference type="Proteomes" id="UP000031565"/>
    </source>
</evidence>
<dbReference type="AlphaFoldDB" id="A0A2P6FC27"/>
<gene>
    <name evidence="1" type="ORF">SMSRO_SF008170</name>
</gene>
<evidence type="ECO:0000313" key="1">
    <source>
        <dbReference type="EMBL" id="PQM31019.1"/>
    </source>
</evidence>
<comment type="caution">
    <text evidence="1">The sequence shown here is derived from an EMBL/GenBank/DDBJ whole genome shotgun (WGS) entry which is preliminary data.</text>
</comment>
<protein>
    <submittedName>
        <fullName evidence="1">Uncharacterized protein</fullName>
    </submittedName>
</protein>
<accession>A0A2P6FC27</accession>
<organism evidence="1 2">
    <name type="scientific">Spiroplasma poulsonii</name>
    <dbReference type="NCBI Taxonomy" id="2138"/>
    <lineage>
        <taxon>Bacteria</taxon>
        <taxon>Bacillati</taxon>
        <taxon>Mycoplasmatota</taxon>
        <taxon>Mollicutes</taxon>
        <taxon>Entomoplasmatales</taxon>
        <taxon>Spiroplasmataceae</taxon>
        <taxon>Spiroplasma</taxon>
    </lineage>
</organism>
<sequence>MENFNLDFIRNLTRLVTFNNAEQLYQTKKGTLDFLRYPFLLKYYYKI</sequence>
<dbReference type="STRING" id="2138.SMSRO_v1c07840"/>